<keyword evidence="3" id="KW-0813">Transport</keyword>
<evidence type="ECO:0000256" key="1">
    <source>
        <dbReference type="ARBA" id="ARBA00004651"/>
    </source>
</evidence>
<evidence type="ECO:0000256" key="2">
    <source>
        <dbReference type="ARBA" id="ARBA00007935"/>
    </source>
</evidence>
<evidence type="ECO:0000256" key="3">
    <source>
        <dbReference type="ARBA" id="ARBA00022448"/>
    </source>
</evidence>
<keyword evidence="4" id="KW-1003">Cell membrane</keyword>
<keyword evidence="5 8" id="KW-0812">Transmembrane</keyword>
<feature type="transmembrane region" description="Helical" evidence="8">
    <location>
        <begin position="183"/>
        <end position="204"/>
    </location>
</feature>
<protein>
    <submittedName>
        <fullName evidence="9">Iron complex transport system permease protein</fullName>
    </submittedName>
</protein>
<feature type="transmembrane region" description="Helical" evidence="8">
    <location>
        <begin position="230"/>
        <end position="252"/>
    </location>
</feature>
<dbReference type="PANTHER" id="PTHR30472:SF1">
    <property type="entry name" value="FE(3+) DICITRATE TRANSPORT SYSTEM PERMEASE PROTEIN FECC-RELATED"/>
    <property type="match status" value="1"/>
</dbReference>
<feature type="transmembrane region" description="Helical" evidence="8">
    <location>
        <begin position="108"/>
        <end position="130"/>
    </location>
</feature>
<reference evidence="10" key="1">
    <citation type="submission" date="2016-10" db="EMBL/GenBank/DDBJ databases">
        <authorList>
            <person name="Varghese N."/>
            <person name="Submissions S."/>
        </authorList>
    </citation>
    <scope>NUCLEOTIDE SEQUENCE [LARGE SCALE GENOMIC DNA]</scope>
    <source>
        <strain evidence="10">DSM 21424</strain>
    </source>
</reference>
<gene>
    <name evidence="9" type="ORF">SAMN04488567_3350</name>
</gene>
<dbReference type="Pfam" id="PF01032">
    <property type="entry name" value="FecCD"/>
    <property type="match status" value="1"/>
</dbReference>
<dbReference type="AlphaFoldDB" id="A0A1G7I6W5"/>
<evidence type="ECO:0000256" key="7">
    <source>
        <dbReference type="ARBA" id="ARBA00023136"/>
    </source>
</evidence>
<dbReference type="GO" id="GO:0033214">
    <property type="term" value="P:siderophore-iron import into cell"/>
    <property type="evidence" value="ECO:0007669"/>
    <property type="project" value="TreeGrafter"/>
</dbReference>
<evidence type="ECO:0000313" key="9">
    <source>
        <dbReference type="EMBL" id="SDF08450.1"/>
    </source>
</evidence>
<dbReference type="CDD" id="cd06550">
    <property type="entry name" value="TM_ABC_iron-siderophores_like"/>
    <property type="match status" value="1"/>
</dbReference>
<evidence type="ECO:0000256" key="6">
    <source>
        <dbReference type="ARBA" id="ARBA00022989"/>
    </source>
</evidence>
<sequence length="326" mass="32776">MTRPALLLLALLPLLALASLQLGLTIYGPGEVWAALRGAEGQDALIIRTLRLPRTVLALLVGAALGLCGLLMQSATRNPIAEPGLLGVNAGAALAVVLGVSLLGLDGIAAMTLMAAAGAVAATVLVFGLALAGGPNLPPAHLLLAGVTLSALLWSGTQVVILLDEAAMEELLFWLSGAFADRPLAALPWALPPMAAIAVLALLATRRLDVLRTDDGTAEALGVPVRASRLAALVAAALLAGCAVALAGPIAFLGLVAPHLAQLAGARDHRALVPLTMLCGAVLALVADIAARHLIAPSEAPISAVTALAGAPVLLALLRRRRLGTA</sequence>
<dbReference type="OrthoDB" id="9811975at2"/>
<organism evidence="9 10">
    <name type="scientific">Limimaricola pyoseonensis</name>
    <dbReference type="NCBI Taxonomy" id="521013"/>
    <lineage>
        <taxon>Bacteria</taxon>
        <taxon>Pseudomonadati</taxon>
        <taxon>Pseudomonadota</taxon>
        <taxon>Alphaproteobacteria</taxon>
        <taxon>Rhodobacterales</taxon>
        <taxon>Paracoccaceae</taxon>
        <taxon>Limimaricola</taxon>
    </lineage>
</organism>
<dbReference type="EMBL" id="FNAT01000007">
    <property type="protein sequence ID" value="SDF08450.1"/>
    <property type="molecule type" value="Genomic_DNA"/>
</dbReference>
<keyword evidence="6 8" id="KW-1133">Transmembrane helix</keyword>
<dbReference type="InterPro" id="IPR000522">
    <property type="entry name" value="ABC_transptr_permease_BtuC"/>
</dbReference>
<keyword evidence="10" id="KW-1185">Reference proteome</keyword>
<evidence type="ECO:0000256" key="8">
    <source>
        <dbReference type="SAM" id="Phobius"/>
    </source>
</evidence>
<dbReference type="PANTHER" id="PTHR30472">
    <property type="entry name" value="FERRIC ENTEROBACTIN TRANSPORT SYSTEM PERMEASE PROTEIN"/>
    <property type="match status" value="1"/>
</dbReference>
<keyword evidence="7 8" id="KW-0472">Membrane</keyword>
<name>A0A1G7I6W5_9RHOB</name>
<comment type="subcellular location">
    <subcellularLocation>
        <location evidence="1">Cell membrane</location>
        <topology evidence="1">Multi-pass membrane protein</topology>
    </subcellularLocation>
</comment>
<comment type="similarity">
    <text evidence="2">Belongs to the binding-protein-dependent transport system permease family. FecCD subfamily.</text>
</comment>
<feature type="transmembrane region" description="Helical" evidence="8">
    <location>
        <begin position="84"/>
        <end position="102"/>
    </location>
</feature>
<dbReference type="InterPro" id="IPR037294">
    <property type="entry name" value="ABC_BtuC-like"/>
</dbReference>
<dbReference type="GO" id="GO:0022857">
    <property type="term" value="F:transmembrane transporter activity"/>
    <property type="evidence" value="ECO:0007669"/>
    <property type="project" value="InterPro"/>
</dbReference>
<feature type="transmembrane region" description="Helical" evidence="8">
    <location>
        <begin position="272"/>
        <end position="291"/>
    </location>
</feature>
<evidence type="ECO:0000313" key="10">
    <source>
        <dbReference type="Proteomes" id="UP000198922"/>
    </source>
</evidence>
<dbReference type="RefSeq" id="WP_090113873.1">
    <property type="nucleotide sequence ID" value="NZ_FNAT01000007.1"/>
</dbReference>
<dbReference type="STRING" id="521013.SAMN04488567_3350"/>
<dbReference type="Proteomes" id="UP000198922">
    <property type="component" value="Unassembled WGS sequence"/>
</dbReference>
<feature type="transmembrane region" description="Helical" evidence="8">
    <location>
        <begin position="142"/>
        <end position="163"/>
    </location>
</feature>
<proteinExistence type="inferred from homology"/>
<dbReference type="GO" id="GO:0005886">
    <property type="term" value="C:plasma membrane"/>
    <property type="evidence" value="ECO:0007669"/>
    <property type="project" value="UniProtKB-SubCell"/>
</dbReference>
<evidence type="ECO:0000256" key="5">
    <source>
        <dbReference type="ARBA" id="ARBA00022692"/>
    </source>
</evidence>
<accession>A0A1G7I6W5</accession>
<feature type="transmembrane region" description="Helical" evidence="8">
    <location>
        <begin position="300"/>
        <end position="318"/>
    </location>
</feature>
<evidence type="ECO:0000256" key="4">
    <source>
        <dbReference type="ARBA" id="ARBA00022475"/>
    </source>
</evidence>
<dbReference type="SUPFAM" id="SSF81345">
    <property type="entry name" value="ABC transporter involved in vitamin B12 uptake, BtuC"/>
    <property type="match status" value="1"/>
</dbReference>
<dbReference type="Gene3D" id="1.10.3470.10">
    <property type="entry name" value="ABC transporter involved in vitamin B12 uptake, BtuC"/>
    <property type="match status" value="1"/>
</dbReference>
<feature type="transmembrane region" description="Helical" evidence="8">
    <location>
        <begin position="50"/>
        <end position="72"/>
    </location>
</feature>